<dbReference type="Pfam" id="PF00857">
    <property type="entry name" value="Isochorismatase"/>
    <property type="match status" value="1"/>
</dbReference>
<reference evidence="10 11" key="1">
    <citation type="submission" date="2016-05" db="EMBL/GenBank/DDBJ databases">
        <title>Niabella ginsenosidivorans BS26 whole genome sequencing.</title>
        <authorList>
            <person name="Im W.T."/>
            <person name="Siddiqi M.Z."/>
        </authorList>
    </citation>
    <scope>NUCLEOTIDE SEQUENCE [LARGE SCALE GENOMIC DNA]</scope>
    <source>
        <strain evidence="10 11">BS26</strain>
    </source>
</reference>
<dbReference type="SMART" id="SM00812">
    <property type="entry name" value="Alpha_L_fucos"/>
    <property type="match status" value="1"/>
</dbReference>
<dbReference type="KEGG" id="nia:A8C56_09660"/>
<evidence type="ECO:0000256" key="1">
    <source>
        <dbReference type="ARBA" id="ARBA00007951"/>
    </source>
</evidence>
<dbReference type="EC" id="3.2.1.51" evidence="2"/>
<dbReference type="Pfam" id="PF01120">
    <property type="entry name" value="Alpha_L_fucos"/>
    <property type="match status" value="1"/>
</dbReference>
<evidence type="ECO:0000259" key="9">
    <source>
        <dbReference type="Pfam" id="PF16757"/>
    </source>
</evidence>
<dbReference type="AlphaFoldDB" id="A0A1A9I118"/>
<feature type="signal peptide" evidence="6">
    <location>
        <begin position="1"/>
        <end position="32"/>
    </location>
</feature>
<dbReference type="Pfam" id="PF16757">
    <property type="entry name" value="Fucosidase_C"/>
    <property type="match status" value="1"/>
</dbReference>
<dbReference type="Gene3D" id="2.60.40.1180">
    <property type="entry name" value="Golgi alpha-mannosidase II"/>
    <property type="match status" value="1"/>
</dbReference>
<dbReference type="STRING" id="1176587.A8C56_09660"/>
<dbReference type="Gene3D" id="3.20.20.80">
    <property type="entry name" value="Glycosidases"/>
    <property type="match status" value="1"/>
</dbReference>
<feature type="domain" description="Alpha-L-fucosidase C-terminal" evidence="9">
    <location>
        <begin position="696"/>
        <end position="775"/>
    </location>
</feature>
<dbReference type="PANTHER" id="PTHR10030:SF37">
    <property type="entry name" value="ALPHA-L-FUCOSIDASE-RELATED"/>
    <property type="match status" value="1"/>
</dbReference>
<dbReference type="Proteomes" id="UP000077667">
    <property type="component" value="Chromosome"/>
</dbReference>
<feature type="domain" description="Isochorismatase-like" evidence="7">
    <location>
        <begin position="192"/>
        <end position="241"/>
    </location>
</feature>
<dbReference type="Gene3D" id="3.40.50.850">
    <property type="entry name" value="Isochorismatase-like"/>
    <property type="match status" value="1"/>
</dbReference>
<name>A0A1A9I118_9BACT</name>
<evidence type="ECO:0000256" key="5">
    <source>
        <dbReference type="ARBA" id="ARBA00023295"/>
    </source>
</evidence>
<proteinExistence type="inferred from homology"/>
<dbReference type="InterPro" id="IPR031919">
    <property type="entry name" value="Fucosidase_C"/>
</dbReference>
<feature type="domain" description="Glycoside hydrolase family 29 N-terminal" evidence="8">
    <location>
        <begin position="325"/>
        <end position="681"/>
    </location>
</feature>
<evidence type="ECO:0000256" key="4">
    <source>
        <dbReference type="ARBA" id="ARBA00022801"/>
    </source>
</evidence>
<keyword evidence="4" id="KW-0378">Hydrolase</keyword>
<dbReference type="InterPro" id="IPR017853">
    <property type="entry name" value="GH"/>
</dbReference>
<keyword evidence="3 6" id="KW-0732">Signal</keyword>
<evidence type="ECO:0000313" key="10">
    <source>
        <dbReference type="EMBL" id="ANH81213.1"/>
    </source>
</evidence>
<dbReference type="OrthoDB" id="107551at2"/>
<dbReference type="PANTHER" id="PTHR10030">
    <property type="entry name" value="ALPHA-L-FUCOSIDASE"/>
    <property type="match status" value="1"/>
</dbReference>
<dbReference type="InterPro" id="IPR000868">
    <property type="entry name" value="Isochorismatase-like_dom"/>
</dbReference>
<accession>A0A1A9I118</accession>
<dbReference type="GO" id="GO:0004560">
    <property type="term" value="F:alpha-L-fucosidase activity"/>
    <property type="evidence" value="ECO:0007669"/>
    <property type="project" value="InterPro"/>
</dbReference>
<dbReference type="SUPFAM" id="SSF52499">
    <property type="entry name" value="Isochorismatase-like hydrolases"/>
    <property type="match status" value="1"/>
</dbReference>
<keyword evidence="5" id="KW-0326">Glycosidase</keyword>
<feature type="chain" id="PRO_5008389703" description="alpha-L-fucosidase" evidence="6">
    <location>
        <begin position="33"/>
        <end position="778"/>
    </location>
</feature>
<sequence>MIINLKFSVVNRIRKIMGLLLFCAGLGNAGHAQELLVSTQRLIPADSGKGTYVLSNRTEKWDPAETAIIICDMWDQHWCPYATKNVAELAPALNKMITIARSKGITIVHAPSECMNYYKNYPQRQKLLQYGNRRKNEIVYSDVKLLSEAGVPWPVEFYDEGCPNAEAAPHRAWTKQIDALQINDKDLISDSGGEMDAYFQKNGIKNVILCGVHTNMCIMNRSFGLRAMKRRGYNTVLMSDMTDLMYNPAKYPYTTHFGGLNRMVEYIEKYISPAITSTCITGAAPFVFDEVKEQGAAIVQDRNRNRYLPETDYHYKAVSNYTGREPDADYLHASEAAYEAFRDIKFSVRIHWGIYSIWQMNGESWGFLNLPDKKKQEYNQLYKTFNPTRFDAAEWMRFFKRSGLQAFAFTTKHHEGFSMFNTKTRVRRRANYLHPANPIEDCNLAYSIMETPFKRDVVKELTDAAHASGIKIDLYYSHPDWYDADFRPYNGHPLTTMSVKTNTAMYGNDIHFDSTKKMTPERSAEEPQRMVSRHREQLHELLTNYGKIDMLCLDQWLGADVWEETKATVKMIRQLQPDIMIRGRGIGNYGDYYTPEGFVPGDKENTNMPWMVIYPLASSFSYDKDSSKYKGASWIINNLVDAVAKGGSFMVGIGPDATGQFHPKAIEQLEATGRWLAVNGEGIYNTRARGIWKEGTIRFTQSKDGKCVYAFVKDSTAPEIVLKSIIAKAGTTISILGYEKPLEWTATSTGVQVRIPEDLLRNRNRLSGHPYTLKIRQL</sequence>
<dbReference type="SUPFAM" id="SSF51445">
    <property type="entry name" value="(Trans)glycosidases"/>
    <property type="match status" value="1"/>
</dbReference>
<dbReference type="InterPro" id="IPR000933">
    <property type="entry name" value="Glyco_hydro_29"/>
</dbReference>
<organism evidence="10 11">
    <name type="scientific">Niabella ginsenosidivorans</name>
    <dbReference type="NCBI Taxonomy" id="1176587"/>
    <lineage>
        <taxon>Bacteria</taxon>
        <taxon>Pseudomonadati</taxon>
        <taxon>Bacteroidota</taxon>
        <taxon>Chitinophagia</taxon>
        <taxon>Chitinophagales</taxon>
        <taxon>Chitinophagaceae</taxon>
        <taxon>Niabella</taxon>
    </lineage>
</organism>
<keyword evidence="11" id="KW-1185">Reference proteome</keyword>
<evidence type="ECO:0000256" key="3">
    <source>
        <dbReference type="ARBA" id="ARBA00022729"/>
    </source>
</evidence>
<comment type="similarity">
    <text evidence="1">Belongs to the glycosyl hydrolase 29 family.</text>
</comment>
<dbReference type="InterPro" id="IPR036380">
    <property type="entry name" value="Isochorismatase-like_sf"/>
</dbReference>
<dbReference type="EMBL" id="CP015772">
    <property type="protein sequence ID" value="ANH81213.1"/>
    <property type="molecule type" value="Genomic_DNA"/>
</dbReference>
<dbReference type="GO" id="GO:0016139">
    <property type="term" value="P:glycoside catabolic process"/>
    <property type="evidence" value="ECO:0007669"/>
    <property type="project" value="TreeGrafter"/>
</dbReference>
<evidence type="ECO:0000256" key="2">
    <source>
        <dbReference type="ARBA" id="ARBA00012662"/>
    </source>
</evidence>
<evidence type="ECO:0000259" key="7">
    <source>
        <dbReference type="Pfam" id="PF00857"/>
    </source>
</evidence>
<evidence type="ECO:0000313" key="11">
    <source>
        <dbReference type="Proteomes" id="UP000077667"/>
    </source>
</evidence>
<gene>
    <name evidence="10" type="ORF">A8C56_09660</name>
</gene>
<dbReference type="GO" id="GO:0005764">
    <property type="term" value="C:lysosome"/>
    <property type="evidence" value="ECO:0007669"/>
    <property type="project" value="TreeGrafter"/>
</dbReference>
<dbReference type="GO" id="GO:0006004">
    <property type="term" value="P:fucose metabolic process"/>
    <property type="evidence" value="ECO:0007669"/>
    <property type="project" value="TreeGrafter"/>
</dbReference>
<protein>
    <recommendedName>
        <fullName evidence="2">alpha-L-fucosidase</fullName>
        <ecNumber evidence="2">3.2.1.51</ecNumber>
    </recommendedName>
</protein>
<evidence type="ECO:0000259" key="8">
    <source>
        <dbReference type="Pfam" id="PF01120"/>
    </source>
</evidence>
<evidence type="ECO:0000256" key="6">
    <source>
        <dbReference type="SAM" id="SignalP"/>
    </source>
</evidence>
<dbReference type="InterPro" id="IPR057739">
    <property type="entry name" value="Glyco_hydro_29_N"/>
</dbReference>
<dbReference type="InterPro" id="IPR013780">
    <property type="entry name" value="Glyco_hydro_b"/>
</dbReference>